<dbReference type="PANTHER" id="PTHR46383:SF2">
    <property type="entry name" value="AMINOTRANSFERASE"/>
    <property type="match status" value="1"/>
</dbReference>
<dbReference type="SUPFAM" id="SSF53383">
    <property type="entry name" value="PLP-dependent transferases"/>
    <property type="match status" value="1"/>
</dbReference>
<dbReference type="Pfam" id="PF00155">
    <property type="entry name" value="Aminotran_1_2"/>
    <property type="match status" value="1"/>
</dbReference>
<accession>A0A515ENI7</accession>
<dbReference type="InterPro" id="IPR015421">
    <property type="entry name" value="PyrdxlP-dep_Trfase_major"/>
</dbReference>
<organism evidence="8 9">
    <name type="scientific">Rhodoferax aquaticus</name>
    <dbReference type="NCBI Taxonomy" id="2527691"/>
    <lineage>
        <taxon>Bacteria</taxon>
        <taxon>Pseudomonadati</taxon>
        <taxon>Pseudomonadota</taxon>
        <taxon>Betaproteobacteria</taxon>
        <taxon>Burkholderiales</taxon>
        <taxon>Comamonadaceae</taxon>
        <taxon>Rhodoferax</taxon>
    </lineage>
</organism>
<evidence type="ECO:0000256" key="3">
    <source>
        <dbReference type="ARBA" id="ARBA00022576"/>
    </source>
</evidence>
<dbReference type="CDD" id="cd00609">
    <property type="entry name" value="AAT_like"/>
    <property type="match status" value="1"/>
</dbReference>
<dbReference type="Gene3D" id="3.40.640.10">
    <property type="entry name" value="Type I PLP-dependent aspartate aminotransferase-like (Major domain)"/>
    <property type="match status" value="1"/>
</dbReference>
<evidence type="ECO:0000313" key="8">
    <source>
        <dbReference type="EMBL" id="QDL54227.1"/>
    </source>
</evidence>
<dbReference type="KEGG" id="rhg:EXZ61_08635"/>
<dbReference type="PANTHER" id="PTHR46383">
    <property type="entry name" value="ASPARTATE AMINOTRANSFERASE"/>
    <property type="match status" value="1"/>
</dbReference>
<dbReference type="Proteomes" id="UP000317365">
    <property type="component" value="Chromosome"/>
</dbReference>
<keyword evidence="5" id="KW-0663">Pyridoxal phosphate</keyword>
<dbReference type="InterPro" id="IPR015424">
    <property type="entry name" value="PyrdxlP-dep_Trfase"/>
</dbReference>
<keyword evidence="3 6" id="KW-0032">Aminotransferase</keyword>
<reference evidence="9" key="1">
    <citation type="submission" date="2019-02" db="EMBL/GenBank/DDBJ databases">
        <title>Complete genome sequence of Rhodoferax sp. Gr-4.</title>
        <authorList>
            <person name="Jin L."/>
        </authorList>
    </citation>
    <scope>NUCLEOTIDE SEQUENCE [LARGE SCALE GENOMIC DNA]</scope>
    <source>
        <strain evidence="9">Gr-4</strain>
    </source>
</reference>
<dbReference type="GO" id="GO:0030170">
    <property type="term" value="F:pyridoxal phosphate binding"/>
    <property type="evidence" value="ECO:0007669"/>
    <property type="project" value="InterPro"/>
</dbReference>
<keyword evidence="4 6" id="KW-0808">Transferase</keyword>
<proteinExistence type="inferred from homology"/>
<comment type="similarity">
    <text evidence="2 6">Belongs to the class-I pyridoxal-phosphate-dependent aminotransferase family.</text>
</comment>
<sequence length="394" mass="43083">MQLSDRARNIAPFYVMEVAKAAAALGQKVAHTDSPMVFLNIGEPDFTAAPLVQEAAMRAIHDGNTQYTAATGLPMLRERISHWYASRFGIQVAPSRIVVTAGASAALHLACLALFGAGDEVLMPDPSYPCNRQFVTAAEATPVLLATTAAGRFQLTADQVQAAWGPHTRGVVLASPSNPTGTSVSPHELRRIHQVVQSRGGVTLVDEIYLPLSFDAEYGQSALSLDDSIISINSFSKYFNMTGWRLGWMVVPDTLVEVIERLAQNLFICPSTIAQHAALACFEEASLSLYEQRRAEFKARRDYFIPQLNELGLHVPVMPDGAFYAWADCTQACAKLGLKDSWEFAFDIMQRAHVAVTPGRDFGSAQTQQFVRFSTASSMEQLRTAVTRLRAVLL</sequence>
<evidence type="ECO:0000256" key="1">
    <source>
        <dbReference type="ARBA" id="ARBA00001933"/>
    </source>
</evidence>
<dbReference type="InterPro" id="IPR004838">
    <property type="entry name" value="NHTrfase_class1_PyrdxlP-BS"/>
</dbReference>
<evidence type="ECO:0000256" key="2">
    <source>
        <dbReference type="ARBA" id="ARBA00007441"/>
    </source>
</evidence>
<reference evidence="9" key="2">
    <citation type="journal article" date="2020" name="Int. J. Syst. Evol. Microbiol.">
        <title>Genomic insights into a novel species Rhodoferax aquaticus sp. nov., isolated from freshwater.</title>
        <authorList>
            <person name="Li T."/>
            <person name="Zhuo Y."/>
            <person name="Jin C.Z."/>
            <person name="Wu X."/>
            <person name="Ko S.R."/>
            <person name="Jin F.J."/>
            <person name="Ahn C.Y."/>
            <person name="Oh H.M."/>
            <person name="Lee H.G."/>
            <person name="Jin L."/>
        </authorList>
    </citation>
    <scope>NUCLEOTIDE SEQUENCE [LARGE SCALE GENOMIC DNA]</scope>
    <source>
        <strain evidence="9">Gr-4</strain>
    </source>
</reference>
<dbReference type="NCBIfam" id="NF005601">
    <property type="entry name" value="PRK07337.1"/>
    <property type="match status" value="1"/>
</dbReference>
<dbReference type="AlphaFoldDB" id="A0A515ENI7"/>
<dbReference type="PROSITE" id="PS00105">
    <property type="entry name" value="AA_TRANSFER_CLASS_1"/>
    <property type="match status" value="1"/>
</dbReference>
<keyword evidence="9" id="KW-1185">Reference proteome</keyword>
<dbReference type="InterPro" id="IPR004839">
    <property type="entry name" value="Aminotransferase_I/II_large"/>
</dbReference>
<dbReference type="GO" id="GO:0008483">
    <property type="term" value="F:transaminase activity"/>
    <property type="evidence" value="ECO:0007669"/>
    <property type="project" value="UniProtKB-KW"/>
</dbReference>
<dbReference type="InterPro" id="IPR050596">
    <property type="entry name" value="AspAT/PAT-like"/>
</dbReference>
<dbReference type="EMBL" id="CP036282">
    <property type="protein sequence ID" value="QDL54227.1"/>
    <property type="molecule type" value="Genomic_DNA"/>
</dbReference>
<evidence type="ECO:0000256" key="5">
    <source>
        <dbReference type="ARBA" id="ARBA00022898"/>
    </source>
</evidence>
<dbReference type="RefSeq" id="WP_142810949.1">
    <property type="nucleotide sequence ID" value="NZ_CP036282.1"/>
</dbReference>
<name>A0A515ENI7_9BURK</name>
<evidence type="ECO:0000256" key="6">
    <source>
        <dbReference type="RuleBase" id="RU000481"/>
    </source>
</evidence>
<comment type="cofactor">
    <cofactor evidence="1 6">
        <name>pyridoxal 5'-phosphate</name>
        <dbReference type="ChEBI" id="CHEBI:597326"/>
    </cofactor>
</comment>
<gene>
    <name evidence="8" type="ORF">EXZ61_08635</name>
</gene>
<feature type="domain" description="Aminotransferase class I/classII large" evidence="7">
    <location>
        <begin position="36"/>
        <end position="389"/>
    </location>
</feature>
<protein>
    <recommendedName>
        <fullName evidence="6">Aminotransferase</fullName>
        <ecNumber evidence="6">2.6.1.-</ecNumber>
    </recommendedName>
</protein>
<evidence type="ECO:0000259" key="7">
    <source>
        <dbReference type="Pfam" id="PF00155"/>
    </source>
</evidence>
<evidence type="ECO:0000313" key="9">
    <source>
        <dbReference type="Proteomes" id="UP000317365"/>
    </source>
</evidence>
<evidence type="ECO:0000256" key="4">
    <source>
        <dbReference type="ARBA" id="ARBA00022679"/>
    </source>
</evidence>
<dbReference type="GO" id="GO:0006520">
    <property type="term" value="P:amino acid metabolic process"/>
    <property type="evidence" value="ECO:0007669"/>
    <property type="project" value="InterPro"/>
</dbReference>
<dbReference type="EC" id="2.6.1.-" evidence="6"/>